<dbReference type="InterPro" id="IPR036962">
    <property type="entry name" value="Glyco_hydro_3_N_sf"/>
</dbReference>
<dbReference type="InterPro" id="IPR036881">
    <property type="entry name" value="Glyco_hydro_3_C_sf"/>
</dbReference>
<reference evidence="6" key="1">
    <citation type="submission" date="2020-08" db="EMBL/GenBank/DDBJ databases">
        <title>Genome public.</title>
        <authorList>
            <person name="Liu C."/>
            <person name="Sun Q."/>
        </authorList>
    </citation>
    <scope>NUCLEOTIDE SEQUENCE</scope>
    <source>
        <strain evidence="6">NSJ-50</strain>
    </source>
</reference>
<dbReference type="InterPro" id="IPR019800">
    <property type="entry name" value="Glyco_hydro_3_AS"/>
</dbReference>
<proteinExistence type="inferred from homology"/>
<evidence type="ECO:0000256" key="3">
    <source>
        <dbReference type="ARBA" id="ARBA00023277"/>
    </source>
</evidence>
<dbReference type="EMBL" id="JACRTE010000053">
    <property type="protein sequence ID" value="MBC8597547.1"/>
    <property type="molecule type" value="Genomic_DNA"/>
</dbReference>
<dbReference type="PRINTS" id="PR00133">
    <property type="entry name" value="GLHYDRLASE3"/>
</dbReference>
<organism evidence="6 7">
    <name type="scientific">Qingrenia yutianensis</name>
    <dbReference type="NCBI Taxonomy" id="2763676"/>
    <lineage>
        <taxon>Bacteria</taxon>
        <taxon>Bacillati</taxon>
        <taxon>Bacillota</taxon>
        <taxon>Clostridia</taxon>
        <taxon>Eubacteriales</taxon>
        <taxon>Oscillospiraceae</taxon>
        <taxon>Qingrenia</taxon>
    </lineage>
</organism>
<evidence type="ECO:0000256" key="2">
    <source>
        <dbReference type="ARBA" id="ARBA00022801"/>
    </source>
</evidence>
<evidence type="ECO:0000313" key="6">
    <source>
        <dbReference type="EMBL" id="MBC8597547.1"/>
    </source>
</evidence>
<dbReference type="InterPro" id="IPR026891">
    <property type="entry name" value="Fn3-like"/>
</dbReference>
<evidence type="ECO:0000256" key="1">
    <source>
        <dbReference type="ARBA" id="ARBA00005336"/>
    </source>
</evidence>
<dbReference type="SUPFAM" id="SSF51445">
    <property type="entry name" value="(Trans)glycosidases"/>
    <property type="match status" value="1"/>
</dbReference>
<comment type="similarity">
    <text evidence="1 4">Belongs to the glycosyl hydrolase 3 family.</text>
</comment>
<keyword evidence="2 4" id="KW-0378">Hydrolase</keyword>
<evidence type="ECO:0000259" key="5">
    <source>
        <dbReference type="SMART" id="SM01217"/>
    </source>
</evidence>
<dbReference type="Pfam" id="PF14310">
    <property type="entry name" value="Fn3-like"/>
    <property type="match status" value="1"/>
</dbReference>
<dbReference type="Proteomes" id="UP000647416">
    <property type="component" value="Unassembled WGS sequence"/>
</dbReference>
<dbReference type="InterPro" id="IPR002772">
    <property type="entry name" value="Glyco_hydro_3_C"/>
</dbReference>
<keyword evidence="3" id="KW-0119">Carbohydrate metabolism</keyword>
<protein>
    <submittedName>
        <fullName evidence="6">Glycoside hydrolase family 3 C-terminal domain-containing protein</fullName>
    </submittedName>
</protein>
<dbReference type="PANTHER" id="PTHR42715:SF10">
    <property type="entry name" value="BETA-GLUCOSIDASE"/>
    <property type="match status" value="1"/>
</dbReference>
<dbReference type="SMART" id="SM01217">
    <property type="entry name" value="Fn3_like"/>
    <property type="match status" value="1"/>
</dbReference>
<dbReference type="Pfam" id="PF00933">
    <property type="entry name" value="Glyco_hydro_3"/>
    <property type="match status" value="1"/>
</dbReference>
<dbReference type="RefSeq" id="WP_262432811.1">
    <property type="nucleotide sequence ID" value="NZ_JACRTE010000053.1"/>
</dbReference>
<dbReference type="AlphaFoldDB" id="A0A926FF20"/>
<dbReference type="GO" id="GO:0004553">
    <property type="term" value="F:hydrolase activity, hydrolyzing O-glycosyl compounds"/>
    <property type="evidence" value="ECO:0007669"/>
    <property type="project" value="InterPro"/>
</dbReference>
<dbReference type="InterPro" id="IPR017853">
    <property type="entry name" value="GH"/>
</dbReference>
<dbReference type="InterPro" id="IPR050288">
    <property type="entry name" value="Cellulose_deg_GH3"/>
</dbReference>
<dbReference type="InterPro" id="IPR013783">
    <property type="entry name" value="Ig-like_fold"/>
</dbReference>
<dbReference type="PANTHER" id="PTHR42715">
    <property type="entry name" value="BETA-GLUCOSIDASE"/>
    <property type="match status" value="1"/>
</dbReference>
<dbReference type="GO" id="GO:0005975">
    <property type="term" value="P:carbohydrate metabolic process"/>
    <property type="evidence" value="ECO:0007669"/>
    <property type="project" value="InterPro"/>
</dbReference>
<dbReference type="InterPro" id="IPR001764">
    <property type="entry name" value="Glyco_hydro_3_N"/>
</dbReference>
<feature type="non-terminal residue" evidence="6">
    <location>
        <position position="1"/>
    </location>
</feature>
<dbReference type="Gene3D" id="3.20.20.300">
    <property type="entry name" value="Glycoside hydrolase, family 3, N-terminal domain"/>
    <property type="match status" value="1"/>
</dbReference>
<dbReference type="Gene3D" id="2.60.40.10">
    <property type="entry name" value="Immunoglobulins"/>
    <property type="match status" value="1"/>
</dbReference>
<dbReference type="Gene3D" id="3.40.50.1700">
    <property type="entry name" value="Glycoside hydrolase family 3 C-terminal domain"/>
    <property type="match status" value="1"/>
</dbReference>
<name>A0A926FF20_9FIRM</name>
<comment type="caution">
    <text evidence="6">The sequence shown here is derived from an EMBL/GenBank/DDBJ whole genome shotgun (WGS) entry which is preliminary data.</text>
</comment>
<keyword evidence="4" id="KW-0326">Glycosidase</keyword>
<dbReference type="PROSITE" id="PS00775">
    <property type="entry name" value="GLYCOSYL_HYDROL_F3"/>
    <property type="match status" value="1"/>
</dbReference>
<gene>
    <name evidence="6" type="ORF">H8706_11855</name>
</gene>
<feature type="domain" description="Fibronectin type III-like" evidence="5">
    <location>
        <begin position="283"/>
        <end position="359"/>
    </location>
</feature>
<feature type="non-terminal residue" evidence="6">
    <location>
        <position position="724"/>
    </location>
</feature>
<dbReference type="Pfam" id="PF01915">
    <property type="entry name" value="Glyco_hydro_3_C"/>
    <property type="match status" value="1"/>
</dbReference>
<dbReference type="SUPFAM" id="SSF52279">
    <property type="entry name" value="Beta-D-glucan exohydrolase, C-terminal domain"/>
    <property type="match status" value="1"/>
</dbReference>
<accession>A0A926FF20</accession>
<sequence length="724" mass="80734">LKNNGMLPFRKGDSVAVFGRLMRAYYKSGTGSGGMVNTEYVTNIFGSLKKLNHVVLNEEIEKFYDKWIKQNPFDAGDGWVQPWSQKEAVLDDKIVEKAAKESEKAIMIIGRTAGESKDNTPDKGSYALSDEEYTMIEKLTKYFKNVCVVLNVGNIIDMAWAEELNVDAVMYVWHGGQEGGAAAADVLCGKRYPSGKLTDTIAYSIEDYPSYKGFENVDEVVYTDDIFVGYRYFETFAKERVMYPFGFGLSYTNFEYTVKPQVIGDKFTAEVTVKNVGDRTGKEVIQAYYEMCGGKLAHPSRELVAFAKTAELNPQESDTVKIEFKISDMASYDDDGTTGNKSCFVLEKGEYNIYIGTDIRSAAKEYTYLQEETAITERLNTLPAPSVSFKRLTNKNGKAEYEEVKEQKRTAHTIETNAPKFTGDKGIKLKDVFEKKYTAEEFASQLTDFELACLSQGEGMNSAKVRPGTGGAIGGVTYELQNYGIPVVCVTDGPSGLRFDNGDAASSLPIGTLIACTWNEELAEQLYTYEGMEIYAYKVDALLGPGINIHRLPLCGRNFEYLSEDPYLTGVIANGMCRGLKNAGISATIKHFAVNNKEFNRGKVNTVVSERALREIYLKAFEMIVKDNNTKMLMTAYNQLNGAFCSANYELNTTVLRDEWHYDGLVMSDWWAKTCFKDGDAAADRYLQIDAQNDVYMVNADSEKAAAEIMQALSDGKISRSELL</sequence>
<evidence type="ECO:0000313" key="7">
    <source>
        <dbReference type="Proteomes" id="UP000647416"/>
    </source>
</evidence>
<keyword evidence="7" id="KW-1185">Reference proteome</keyword>
<evidence type="ECO:0000256" key="4">
    <source>
        <dbReference type="RuleBase" id="RU361161"/>
    </source>
</evidence>